<dbReference type="EMBL" id="JXTC01000080">
    <property type="protein sequence ID" value="PON90738.1"/>
    <property type="molecule type" value="Genomic_DNA"/>
</dbReference>
<sequence>MLLIRGPDVLDLRSSSSSFGVKHILTLVYALHVGVKKTLTYGQAVIRFRVHLSGRYYTQISPSRSDEDAYRFLPHLAFMLQCSNPGSVVALSTDENDVFRYFFVSLAAFSQGWPHCRPVIVVDGSFLKATFRGMLLTACVTDANE</sequence>
<comment type="caution">
    <text evidence="1">The sequence shown here is derived from an EMBL/GenBank/DDBJ whole genome shotgun (WGS) entry which is preliminary data.</text>
</comment>
<dbReference type="PANTHER" id="PTHR31973">
    <property type="entry name" value="POLYPROTEIN, PUTATIVE-RELATED"/>
    <property type="match status" value="1"/>
</dbReference>
<proteinExistence type="predicted"/>
<dbReference type="STRING" id="63057.A0A2P5EYX7"/>
<dbReference type="InParanoid" id="A0A2P5EYX7"/>
<dbReference type="PANTHER" id="PTHR31973:SF113">
    <property type="entry name" value="PROTEIN FAR1-RELATED SEQUENCE 5-LIKE"/>
    <property type="match status" value="1"/>
</dbReference>
<evidence type="ECO:0008006" key="3">
    <source>
        <dbReference type="Google" id="ProtNLM"/>
    </source>
</evidence>
<gene>
    <name evidence="1" type="ORF">TorRG33x02_133760</name>
</gene>
<protein>
    <recommendedName>
        <fullName evidence="3">MULE transposase domain-containing protein</fullName>
    </recommendedName>
</protein>
<dbReference type="AlphaFoldDB" id="A0A2P5EYX7"/>
<keyword evidence="2" id="KW-1185">Reference proteome</keyword>
<evidence type="ECO:0000313" key="1">
    <source>
        <dbReference type="EMBL" id="PON90738.1"/>
    </source>
</evidence>
<dbReference type="OrthoDB" id="1747431at2759"/>
<reference evidence="2" key="1">
    <citation type="submission" date="2016-06" db="EMBL/GenBank/DDBJ databases">
        <title>Parallel loss of symbiosis genes in relatives of nitrogen-fixing non-legume Parasponia.</title>
        <authorList>
            <person name="Van Velzen R."/>
            <person name="Holmer R."/>
            <person name="Bu F."/>
            <person name="Rutten L."/>
            <person name="Van Zeijl A."/>
            <person name="Liu W."/>
            <person name="Santuari L."/>
            <person name="Cao Q."/>
            <person name="Sharma T."/>
            <person name="Shen D."/>
            <person name="Roswanjaya Y."/>
            <person name="Wardhani T."/>
            <person name="Kalhor M.S."/>
            <person name="Jansen J."/>
            <person name="Van den Hoogen J."/>
            <person name="Gungor B."/>
            <person name="Hartog M."/>
            <person name="Hontelez J."/>
            <person name="Verver J."/>
            <person name="Yang W.-C."/>
            <person name="Schijlen E."/>
            <person name="Repin R."/>
            <person name="Schilthuizen M."/>
            <person name="Schranz E."/>
            <person name="Heidstra R."/>
            <person name="Miyata K."/>
            <person name="Fedorova E."/>
            <person name="Kohlen W."/>
            <person name="Bisseling T."/>
            <person name="Smit S."/>
            <person name="Geurts R."/>
        </authorList>
    </citation>
    <scope>NUCLEOTIDE SEQUENCE [LARGE SCALE GENOMIC DNA]</scope>
    <source>
        <strain evidence="2">cv. RG33-2</strain>
    </source>
</reference>
<name>A0A2P5EYX7_TREOI</name>
<organism evidence="1 2">
    <name type="scientific">Trema orientale</name>
    <name type="common">Charcoal tree</name>
    <name type="synonym">Celtis orientalis</name>
    <dbReference type="NCBI Taxonomy" id="63057"/>
    <lineage>
        <taxon>Eukaryota</taxon>
        <taxon>Viridiplantae</taxon>
        <taxon>Streptophyta</taxon>
        <taxon>Embryophyta</taxon>
        <taxon>Tracheophyta</taxon>
        <taxon>Spermatophyta</taxon>
        <taxon>Magnoliopsida</taxon>
        <taxon>eudicotyledons</taxon>
        <taxon>Gunneridae</taxon>
        <taxon>Pentapetalae</taxon>
        <taxon>rosids</taxon>
        <taxon>fabids</taxon>
        <taxon>Rosales</taxon>
        <taxon>Cannabaceae</taxon>
        <taxon>Trema</taxon>
    </lineage>
</organism>
<dbReference type="Proteomes" id="UP000237000">
    <property type="component" value="Unassembled WGS sequence"/>
</dbReference>
<evidence type="ECO:0000313" key="2">
    <source>
        <dbReference type="Proteomes" id="UP000237000"/>
    </source>
</evidence>
<accession>A0A2P5EYX7</accession>